<dbReference type="Proteomes" id="UP000469523">
    <property type="component" value="Unassembled WGS sequence"/>
</dbReference>
<dbReference type="RefSeq" id="WP_154439043.1">
    <property type="nucleotide sequence ID" value="NZ_VUNQ01000005.1"/>
</dbReference>
<feature type="chain" id="PRO_5026961853" evidence="2">
    <location>
        <begin position="25"/>
        <end position="961"/>
    </location>
</feature>
<feature type="coiled-coil region" evidence="1">
    <location>
        <begin position="864"/>
        <end position="891"/>
    </location>
</feature>
<feature type="signal peptide" evidence="2">
    <location>
        <begin position="1"/>
        <end position="24"/>
    </location>
</feature>
<protein>
    <submittedName>
        <fullName evidence="3">Uncharacterized protein</fullName>
    </submittedName>
</protein>
<keyword evidence="4" id="KW-1185">Reference proteome</keyword>
<keyword evidence="2" id="KW-0732">Signal</keyword>
<reference evidence="3 4" key="1">
    <citation type="submission" date="2019-09" db="EMBL/GenBank/DDBJ databases">
        <title>In-depth cultivation of the pig gut microbiome towards novel bacterial diversity and tailored functional studies.</title>
        <authorList>
            <person name="Wylensek D."/>
            <person name="Hitch T.C.A."/>
            <person name="Clavel T."/>
        </authorList>
    </citation>
    <scope>NUCLEOTIDE SEQUENCE [LARGE SCALE GENOMIC DNA]</scope>
    <source>
        <strain evidence="3 4">WCA3-693-APC-4?</strain>
    </source>
</reference>
<organism evidence="3 4">
    <name type="scientific">Tissierella pigra</name>
    <dbReference type="NCBI Taxonomy" id="2607614"/>
    <lineage>
        <taxon>Bacteria</taxon>
        <taxon>Bacillati</taxon>
        <taxon>Bacillota</taxon>
        <taxon>Tissierellia</taxon>
        <taxon>Tissierellales</taxon>
        <taxon>Tissierellaceae</taxon>
        <taxon>Tissierella</taxon>
    </lineage>
</organism>
<gene>
    <name evidence="3" type="ORF">FYJ83_03950</name>
</gene>
<comment type="caution">
    <text evidence="3">The sequence shown here is derived from an EMBL/GenBank/DDBJ whole genome shotgun (WGS) entry which is preliminary data.</text>
</comment>
<evidence type="ECO:0000256" key="1">
    <source>
        <dbReference type="SAM" id="Coils"/>
    </source>
</evidence>
<evidence type="ECO:0000313" key="4">
    <source>
        <dbReference type="Proteomes" id="UP000469523"/>
    </source>
</evidence>
<evidence type="ECO:0000313" key="3">
    <source>
        <dbReference type="EMBL" id="MSU00620.1"/>
    </source>
</evidence>
<name>A0A6N7XXV6_9FIRM</name>
<dbReference type="AlphaFoldDB" id="A0A6N7XXV6"/>
<proteinExistence type="predicted"/>
<feature type="coiled-coil region" evidence="1">
    <location>
        <begin position="792"/>
        <end position="819"/>
    </location>
</feature>
<dbReference type="EMBL" id="VUNQ01000005">
    <property type="protein sequence ID" value="MSU00620.1"/>
    <property type="molecule type" value="Genomic_DNA"/>
</dbReference>
<keyword evidence="1" id="KW-0175">Coiled coil</keyword>
<accession>A0A6N7XXV6</accession>
<evidence type="ECO:0000256" key="2">
    <source>
        <dbReference type="SAM" id="SignalP"/>
    </source>
</evidence>
<sequence length="961" mass="106530">MSKRILSLVLAMVMVLGTFGTVFAANTVTTEAEAGAFLKAAGVLVGDENGNLNLGNNLSRQDAVILVAQLRGEIEAAKNFSKLPTYEDVKIKFYNAPLAWAQDNELFVGHSDKVFGFGENLTAQAYAKVLLTALGYKVAPNGDSDIKWADALAKSEEFGILENLEVSDSTEITRGQMALMTFNALGVTMKDSKETLADKLGIEMPVVEAKELKVEEVYTENLAEVVVELSNAKLVDEEKLTDSNNYKLTGFVVEKATLEGNDVTLLLNTKDGKEALVKGRDYELVIRGIDKAINKTFKFKANDNTIPAIEEVTVLGEYGIKVTTTEPVANVKERNFLIDGKNIAMEVEQYGRDIILTPYHKASFDLKAEKLTVKELVDFAGYKSVEKDFEIEIAKDDVAPKVVDVILRGNKVEVIFDKDIYNGSVDAYYSRVSVGNVSYESGRHSVYADKAEKTDTNKVVYTFEKELPRRTDITIVDVENHSKVAMEKTTMEAREIIDNIEPELIDNKVTTSAADKTATIKLYFNKDVKGTFEDKSDDEFVIDDHFTLYVKEVSNRNIEKYKIDSAKYEEDRKDVVVVKLSGLDVNNKDKDYNYILEVVNFVDASSSRNKMYRDYVDFEVKSATTAFKVEDVYVSSQTKAKTEITIAFNKAVDRTLAEDPTNYIFKHENGARQDVRDLKGEIITERNGKDVTLVLPEFNIDKYDELRILDTLKDKDGTRLNATVTHLFGVNFAGLVEKAENAESDAFKLLNDDADTETTNEVALRKAYNTLVELQEDGKYEKANHGKLVDAIAAVEKAIEKVEKDNEAKKEKEEKDNKAEATKVEKTINALPAVAKLTLKDADKVVAARKAYNDLTEVQKALVSSKVLEALKAAEDKIAELEDADADAKIAAEKGKLTAKINEAYIELGKGAEKSEVAKTTLNDAIVAAETVLATEDVKLEDLTQAIATLNDAIEAFKIAE</sequence>